<sequence>MHGFDPREENLERDIERAAEIEKWLESGQRELEAVVGCGETAGGRVKATVTAYGRVREIVITPRAMRVGSHALAEEILLAIRRAQQDAEQKSRQLVNDALCDMVGDDMAHITTLEKQFGEVLESFEQPDR</sequence>
<keyword evidence="1" id="KW-0238">DNA-binding</keyword>
<reference evidence="1 2" key="1">
    <citation type="submission" date="2016-10" db="EMBL/GenBank/DDBJ databases">
        <authorList>
            <person name="de Groot N.N."/>
        </authorList>
    </citation>
    <scope>NUCLEOTIDE SEQUENCE [LARGE SCALE GENOMIC DNA]</scope>
    <source>
        <strain evidence="1 2">DSM 43794</strain>
    </source>
</reference>
<proteinExistence type="predicted"/>
<dbReference type="STRING" id="35622.SAMN04489764_1232"/>
<protein>
    <submittedName>
        <fullName evidence="1">Conserved DNA-binding protein YbaB</fullName>
    </submittedName>
</protein>
<dbReference type="InterPro" id="IPR036894">
    <property type="entry name" value="YbaB-like_sf"/>
</dbReference>
<evidence type="ECO:0000313" key="2">
    <source>
        <dbReference type="Proteomes" id="UP000217103"/>
    </source>
</evidence>
<name>A0A1H1C0L8_9ACTN</name>
<dbReference type="EMBL" id="FNKK01000002">
    <property type="protein sequence ID" value="SDQ57752.1"/>
    <property type="molecule type" value="Genomic_DNA"/>
</dbReference>
<dbReference type="Pfam" id="PF02575">
    <property type="entry name" value="YbaB_DNA_bd"/>
    <property type="match status" value="1"/>
</dbReference>
<gene>
    <name evidence="1" type="ORF">SAMN04489764_1232</name>
</gene>
<dbReference type="Gene3D" id="3.30.1310.10">
    <property type="entry name" value="Nucleoid-associated protein YbaB-like domain"/>
    <property type="match status" value="1"/>
</dbReference>
<dbReference type="InterPro" id="IPR004401">
    <property type="entry name" value="YbaB/EbfC"/>
</dbReference>
<organism evidence="1 2">
    <name type="scientific">Thermostaphylospora chromogena</name>
    <dbReference type="NCBI Taxonomy" id="35622"/>
    <lineage>
        <taxon>Bacteria</taxon>
        <taxon>Bacillati</taxon>
        <taxon>Actinomycetota</taxon>
        <taxon>Actinomycetes</taxon>
        <taxon>Streptosporangiales</taxon>
        <taxon>Thermomonosporaceae</taxon>
        <taxon>Thermostaphylospora</taxon>
    </lineage>
</organism>
<dbReference type="RefSeq" id="WP_165634721.1">
    <property type="nucleotide sequence ID" value="NZ_FNKK01000002.1"/>
</dbReference>
<dbReference type="Proteomes" id="UP000217103">
    <property type="component" value="Unassembled WGS sequence"/>
</dbReference>
<dbReference type="AlphaFoldDB" id="A0A1H1C0L8"/>
<keyword evidence="2" id="KW-1185">Reference proteome</keyword>
<dbReference type="SUPFAM" id="SSF82607">
    <property type="entry name" value="YbaB-like"/>
    <property type="match status" value="1"/>
</dbReference>
<dbReference type="GO" id="GO:0003677">
    <property type="term" value="F:DNA binding"/>
    <property type="evidence" value="ECO:0007669"/>
    <property type="project" value="UniProtKB-KW"/>
</dbReference>
<evidence type="ECO:0000313" key="1">
    <source>
        <dbReference type="EMBL" id="SDQ57752.1"/>
    </source>
</evidence>
<accession>A0A1H1C0L8</accession>